<organism evidence="30 31">
    <name type="scientific">Patiria miniata</name>
    <name type="common">Bat star</name>
    <name type="synonym">Asterina miniata</name>
    <dbReference type="NCBI Taxonomy" id="46514"/>
    <lineage>
        <taxon>Eukaryota</taxon>
        <taxon>Metazoa</taxon>
        <taxon>Echinodermata</taxon>
        <taxon>Eleutherozoa</taxon>
        <taxon>Asterozoa</taxon>
        <taxon>Asteroidea</taxon>
        <taxon>Valvatacea</taxon>
        <taxon>Valvatida</taxon>
        <taxon>Asterinidae</taxon>
        <taxon>Patiria</taxon>
    </lineage>
</organism>
<dbReference type="GO" id="GO:0005794">
    <property type="term" value="C:Golgi apparatus"/>
    <property type="evidence" value="ECO:0007669"/>
    <property type="project" value="UniProtKB-SubCell"/>
</dbReference>
<dbReference type="InterPro" id="IPR029023">
    <property type="entry name" value="Tensin_phosphatase"/>
</dbReference>
<accession>A0A913ZXK6</accession>
<dbReference type="Proteomes" id="UP000887568">
    <property type="component" value="Unplaced"/>
</dbReference>
<dbReference type="InterPro" id="IPR014020">
    <property type="entry name" value="Tensin_C2-dom"/>
</dbReference>
<dbReference type="PANTHER" id="PTHR22967:SF105">
    <property type="entry name" value="CYCLIN-G-ASSOCIATED KINASE"/>
    <property type="match status" value="1"/>
</dbReference>
<dbReference type="PROSITE" id="PS00108">
    <property type="entry name" value="PROTEIN_KINASE_ST"/>
    <property type="match status" value="1"/>
</dbReference>
<dbReference type="Gene3D" id="1.10.510.10">
    <property type="entry name" value="Transferase(Phosphotransferase) domain 1"/>
    <property type="match status" value="1"/>
</dbReference>
<feature type="region of interest" description="Disordered" evidence="25">
    <location>
        <begin position="1201"/>
        <end position="1225"/>
    </location>
</feature>
<feature type="compositionally biased region" description="Polar residues" evidence="25">
    <location>
        <begin position="1111"/>
        <end position="1123"/>
    </location>
</feature>
<dbReference type="GeneID" id="119728212"/>
<dbReference type="Pfam" id="PF10409">
    <property type="entry name" value="PTEN_C2"/>
    <property type="match status" value="1"/>
</dbReference>
<evidence type="ECO:0000256" key="23">
    <source>
        <dbReference type="ARBA" id="ARBA00068393"/>
    </source>
</evidence>
<feature type="region of interest" description="Disordered" evidence="25">
    <location>
        <begin position="327"/>
        <end position="355"/>
    </location>
</feature>
<evidence type="ECO:0000256" key="14">
    <source>
        <dbReference type="ARBA" id="ARBA00022840"/>
    </source>
</evidence>
<dbReference type="GO" id="GO:0005925">
    <property type="term" value="C:focal adhesion"/>
    <property type="evidence" value="ECO:0007669"/>
    <property type="project" value="UniProtKB-SubCell"/>
</dbReference>
<evidence type="ECO:0000256" key="3">
    <source>
        <dbReference type="ARBA" id="ARBA00004556"/>
    </source>
</evidence>
<evidence type="ECO:0000256" key="18">
    <source>
        <dbReference type="ARBA" id="ARBA00023306"/>
    </source>
</evidence>
<dbReference type="SUPFAM" id="SSF56112">
    <property type="entry name" value="Protein kinase-like (PK-like)"/>
    <property type="match status" value="1"/>
</dbReference>
<evidence type="ECO:0000259" key="27">
    <source>
        <dbReference type="PROSITE" id="PS50076"/>
    </source>
</evidence>
<dbReference type="PANTHER" id="PTHR22967">
    <property type="entry name" value="SERINE/THREONINE PROTEIN KINASE"/>
    <property type="match status" value="1"/>
</dbReference>
<keyword evidence="10" id="KW-0597">Phosphoprotein</keyword>
<keyword evidence="12" id="KW-0547">Nucleotide-binding</keyword>
<comment type="catalytic activity">
    <reaction evidence="20">
        <text>L-threonyl-[protein] + ATP = O-phospho-L-threonyl-[protein] + ADP + H(+)</text>
        <dbReference type="Rhea" id="RHEA:46608"/>
        <dbReference type="Rhea" id="RHEA-COMP:11060"/>
        <dbReference type="Rhea" id="RHEA-COMP:11605"/>
        <dbReference type="ChEBI" id="CHEBI:15378"/>
        <dbReference type="ChEBI" id="CHEBI:30013"/>
        <dbReference type="ChEBI" id="CHEBI:30616"/>
        <dbReference type="ChEBI" id="CHEBI:61977"/>
        <dbReference type="ChEBI" id="CHEBI:456216"/>
        <dbReference type="EC" id="2.7.11.1"/>
    </reaction>
</comment>
<feature type="region of interest" description="Disordered" evidence="25">
    <location>
        <begin position="741"/>
        <end position="773"/>
    </location>
</feature>
<keyword evidence="11" id="KW-0808">Transferase</keyword>
<feature type="compositionally biased region" description="Low complexity" evidence="25">
    <location>
        <begin position="343"/>
        <end position="355"/>
    </location>
</feature>
<dbReference type="Pfam" id="PF00069">
    <property type="entry name" value="Pkinase"/>
    <property type="match status" value="1"/>
</dbReference>
<dbReference type="Gene3D" id="2.60.40.1110">
    <property type="match status" value="1"/>
</dbReference>
<dbReference type="GO" id="GO:0004674">
    <property type="term" value="F:protein serine/threonine kinase activity"/>
    <property type="evidence" value="ECO:0007669"/>
    <property type="project" value="UniProtKB-KW"/>
</dbReference>
<dbReference type="PROSITE" id="PS50011">
    <property type="entry name" value="PROTEIN_KINASE_DOM"/>
    <property type="match status" value="1"/>
</dbReference>
<dbReference type="SUPFAM" id="SSF49562">
    <property type="entry name" value="C2 domain (Calcium/lipid-binding domain, CaLB)"/>
    <property type="match status" value="1"/>
</dbReference>
<evidence type="ECO:0000256" key="9">
    <source>
        <dbReference type="ARBA" id="ARBA00022527"/>
    </source>
</evidence>
<keyword evidence="18" id="KW-0131">Cell cycle</keyword>
<sequence length="1356" mass="149308">MSELFRSALGLLGGGQGDRGSEFVGSQVELGDTKLRVKKVIAEGGFAFVFVATDSSGKEYALKRLLANDDEKSKVILQEISILKKLSGHPNIVQFLSAASSGKEESNNGQSEYLVLMELCPGGGLVEAIQAKGSPLSCDEVLQIFFQSCRAVGHMHRQKPPITHRDLKLENLLIGAKGTVKLCDFGSATTKSYHPDETWTSLKRSLLEDELAHHTTPMYRTPEMLDLYSNYPIDEGMDIWALGCILYMLCYGQHPFEDSAKLRIINANYTIPESDKEYEVLHELIRAMLQVDPRNRPPISVILAQIQEIAAARVTVLKGPLMFLTNRNTSTTPASPARRPTENSSNSADSSDSANGSSFLGMMKDGAGSLFKNIKDTSSKMAHTVASYAKAELDLNYITSRIIVMSYPAEGLESAYKNHIDDVKTYLDSRYNNHYYVFNLTQRFYRKEKFNNRVLECGWVAKRAPSLVLLYTVCRNMYLWLQKDPKNVCAVHCLDGKASSATIISSFFGFCRFFKTTEASLYMFTSKRGPPGVISSQKRYMEYICDMMDPEYPLIPHEKLLKIKTVSLMPVPLYNKQRNGCRPFVELYIGEERILSTSQEYEKMKGYVVEDGWAEISIDRMIYGDVMCMVYHARSTFGGKVQGKVTAMKMFQFQFHAGFVPVGSQTIQFSKYDVDLMEQPDKFPDLFNVTLRIEFLDRTAKPDKEPPWATFETQRITPKYCFSNKEEQDSVVSQFGHMDANAQERKTKERTAGGASKQQQQEQAQPDPTAATNKKAEFMSAVNWQEEEAKETLIESDEDFSEFGAERVQGRNPDPTAANGEGSSHDDFFAAFDQEIAGASSEAQPSQEPLFDARFSPVRSTNPLQASDNVDLLNIGGSGPPENGSMAAAGAAKPDVNNVDLMNPGPSDPSNLDLLVDPMAAESLKFTGGSPKHSLSGDAFDPFQQPTKPVGKNATHPPTRSHSAKAAPTSKQEDFFDPFKASSTSNGTEKASPQKQVLFDIGDGGNDLSFDPFSSGKGAPSDGHLSPPQVANLQNMSKMSHSSDNLMGDFSNLTGATLSSPQKTRPTLKQSRSGPNLAAAWDATSLPTTQATPMGRPQGMGMGQTAGGTPTHQAKPTASSSNDPFAAFGNIGSNVPQGGTSSQSSSFGSWQPKAPTSHGVSASPKRQPNPAPQGAKIPPPQTQQQQAKPNYYAGGFSSVIGGREERGKRTPFATAGTGPTKRSDFEDLLSSQGFESTSKKDEHRTINDMKKEDLVKEMDPDKLKIMEWTQGKERNIRTLISSLHSVLWDGETRWKPVGMHQLVTPNEVKKLYRKACLCVHPDKHAGTPNEAMAKMIFMELNDAWAEFEESGMKSLY</sequence>
<comment type="similarity">
    <text evidence="5">Belongs to the protein kinase superfamily. AGC Ser/Thr protein kinase family. PKC subfamily.</text>
</comment>
<dbReference type="GO" id="GO:2000369">
    <property type="term" value="P:regulation of clathrin-dependent endocytosis"/>
    <property type="evidence" value="ECO:0007669"/>
    <property type="project" value="TreeGrafter"/>
</dbReference>
<keyword evidence="16" id="KW-0007">Acetylation</keyword>
<dbReference type="InterPro" id="IPR000719">
    <property type="entry name" value="Prot_kinase_dom"/>
</dbReference>
<evidence type="ECO:0000256" key="8">
    <source>
        <dbReference type="ARBA" id="ARBA00022490"/>
    </source>
</evidence>
<feature type="region of interest" description="Disordered" evidence="25">
    <location>
        <begin position="925"/>
        <end position="1187"/>
    </location>
</feature>
<dbReference type="GO" id="GO:0035612">
    <property type="term" value="F:AP-2 adaptor complex binding"/>
    <property type="evidence" value="ECO:0007669"/>
    <property type="project" value="TreeGrafter"/>
</dbReference>
<feature type="compositionally biased region" description="Polar residues" evidence="25">
    <location>
        <begin position="1029"/>
        <end position="1074"/>
    </location>
</feature>
<evidence type="ECO:0000256" key="7">
    <source>
        <dbReference type="ARBA" id="ARBA00022481"/>
    </source>
</evidence>
<evidence type="ECO:0000256" key="11">
    <source>
        <dbReference type="ARBA" id="ARBA00022679"/>
    </source>
</evidence>
<feature type="compositionally biased region" description="Pro residues" evidence="25">
    <location>
        <begin position="1167"/>
        <end position="1181"/>
    </location>
</feature>
<evidence type="ECO:0000256" key="10">
    <source>
        <dbReference type="ARBA" id="ARBA00022553"/>
    </source>
</evidence>
<dbReference type="Gene3D" id="3.90.190.10">
    <property type="entry name" value="Protein tyrosine phosphatase superfamily"/>
    <property type="match status" value="1"/>
</dbReference>
<dbReference type="InterPro" id="IPR036869">
    <property type="entry name" value="J_dom_sf"/>
</dbReference>
<evidence type="ECO:0000256" key="15">
    <source>
        <dbReference type="ARBA" id="ARBA00022949"/>
    </source>
</evidence>
<dbReference type="FunFam" id="1.10.287.110:FF:000002">
    <property type="entry name" value="putative tyrosine-protein phosphatase auxilin isoform X2"/>
    <property type="match status" value="1"/>
</dbReference>
<dbReference type="FunFam" id="1.10.510.10:FF:000228">
    <property type="entry name" value="cyclin-G-associated kinase isoform X1"/>
    <property type="match status" value="1"/>
</dbReference>
<dbReference type="EnsemblMetazoa" id="XM_038200354.1">
    <property type="protein sequence ID" value="XP_038056282.1"/>
    <property type="gene ID" value="LOC119728212"/>
</dbReference>
<keyword evidence="15" id="KW-0965">Cell junction</keyword>
<dbReference type="SMART" id="SM00271">
    <property type="entry name" value="DnaJ"/>
    <property type="match status" value="1"/>
</dbReference>
<evidence type="ECO:0000256" key="1">
    <source>
        <dbReference type="ARBA" id="ARBA00004132"/>
    </source>
</evidence>
<evidence type="ECO:0000259" key="28">
    <source>
        <dbReference type="PROSITE" id="PS51181"/>
    </source>
</evidence>
<dbReference type="RefSeq" id="XP_038056282.1">
    <property type="nucleotide sequence ID" value="XM_038200354.1"/>
</dbReference>
<evidence type="ECO:0000256" key="2">
    <source>
        <dbReference type="ARBA" id="ARBA00004246"/>
    </source>
</evidence>
<comment type="function">
    <text evidence="22">Associates with cyclin G and CDK5. Seems to act as an auxilin homolog that is involved in the uncoating of clathrin-coated vesicles by Hsc70 in non-neuronal cells. Expression oscillates slightly during the cell cycle, peaking at G1. May play a role in clathrin-mediated endocytosis and intracellular trafficking, and in the dynamics of clathrin assembly/disassembly.</text>
</comment>
<dbReference type="InterPro" id="IPR008271">
    <property type="entry name" value="Ser/Thr_kinase_AS"/>
</dbReference>
<evidence type="ECO:0000256" key="5">
    <source>
        <dbReference type="ARBA" id="ARBA00005490"/>
    </source>
</evidence>
<evidence type="ECO:0000256" key="17">
    <source>
        <dbReference type="ARBA" id="ARBA00023034"/>
    </source>
</evidence>
<evidence type="ECO:0000313" key="30">
    <source>
        <dbReference type="EnsemblMetazoa" id="XP_038056282.1"/>
    </source>
</evidence>
<feature type="domain" description="C2 tensin-type" evidence="29">
    <location>
        <begin position="558"/>
        <end position="696"/>
    </location>
</feature>
<dbReference type="OrthoDB" id="1717591at2759"/>
<feature type="compositionally biased region" description="Low complexity" evidence="25">
    <location>
        <begin position="1137"/>
        <end position="1151"/>
    </location>
</feature>
<keyword evidence="14" id="KW-0067">ATP-binding</keyword>
<dbReference type="SUPFAM" id="SSF52799">
    <property type="entry name" value="(Phosphotyrosine protein) phosphatases II"/>
    <property type="match status" value="1"/>
</dbReference>
<feature type="domain" description="Phosphatase tensin-type" evidence="28">
    <location>
        <begin position="384"/>
        <end position="551"/>
    </location>
</feature>
<dbReference type="CDD" id="cd06257">
    <property type="entry name" value="DnaJ"/>
    <property type="match status" value="1"/>
</dbReference>
<dbReference type="Gene3D" id="1.10.287.110">
    <property type="entry name" value="DnaJ domain"/>
    <property type="match status" value="1"/>
</dbReference>
<comment type="catalytic activity">
    <reaction evidence="21">
        <text>L-seryl-[protein] + ATP = O-phospho-L-seryl-[protein] + ADP + H(+)</text>
        <dbReference type="Rhea" id="RHEA:17989"/>
        <dbReference type="Rhea" id="RHEA-COMP:9863"/>
        <dbReference type="Rhea" id="RHEA-COMP:11604"/>
        <dbReference type="ChEBI" id="CHEBI:15378"/>
        <dbReference type="ChEBI" id="CHEBI:29999"/>
        <dbReference type="ChEBI" id="CHEBI:30616"/>
        <dbReference type="ChEBI" id="CHEBI:83421"/>
        <dbReference type="ChEBI" id="CHEBI:456216"/>
        <dbReference type="EC" id="2.7.11.1"/>
    </reaction>
</comment>
<proteinExistence type="inferred from homology"/>
<protein>
    <recommendedName>
        <fullName evidence="23">Cyclin-G-associated kinase</fullName>
        <ecNumber evidence="6">2.7.11.1</ecNumber>
    </recommendedName>
    <alternativeName>
        <fullName evidence="24">DnaJ homolog subfamily C member 26</fullName>
    </alternativeName>
</protein>
<dbReference type="FunFam" id="3.90.190.10:FF:000008">
    <property type="entry name" value="putative tyrosine-protein phosphatase auxilin isoform X2"/>
    <property type="match status" value="1"/>
</dbReference>
<evidence type="ECO:0000256" key="22">
    <source>
        <dbReference type="ARBA" id="ARBA00054326"/>
    </source>
</evidence>
<evidence type="ECO:0000259" key="29">
    <source>
        <dbReference type="PROSITE" id="PS51182"/>
    </source>
</evidence>
<keyword evidence="8" id="KW-0963">Cytoplasm</keyword>
<dbReference type="GO" id="GO:0030136">
    <property type="term" value="C:clathrin-coated vesicle"/>
    <property type="evidence" value="ECO:0007669"/>
    <property type="project" value="UniProtKB-SubCell"/>
</dbReference>
<dbReference type="FunFam" id="2.60.40.1110:FF:000001">
    <property type="entry name" value="cyclin-G-associated kinase isoform X2"/>
    <property type="match status" value="1"/>
</dbReference>
<keyword evidence="9" id="KW-0723">Serine/threonine-protein kinase</keyword>
<name>A0A913ZXK6_PATMI</name>
<evidence type="ECO:0000256" key="21">
    <source>
        <dbReference type="ARBA" id="ARBA00048679"/>
    </source>
</evidence>
<dbReference type="SMART" id="SM00220">
    <property type="entry name" value="S_TKc"/>
    <property type="match status" value="1"/>
</dbReference>
<keyword evidence="17" id="KW-0333">Golgi apparatus</keyword>
<dbReference type="OMA" id="HYKNTNL"/>
<evidence type="ECO:0000256" key="24">
    <source>
        <dbReference type="ARBA" id="ARBA00076380"/>
    </source>
</evidence>
<evidence type="ECO:0000256" key="12">
    <source>
        <dbReference type="ARBA" id="ARBA00022741"/>
    </source>
</evidence>
<evidence type="ECO:0000256" key="25">
    <source>
        <dbReference type="SAM" id="MobiDB-lite"/>
    </source>
</evidence>
<keyword evidence="19" id="KW-0968">Cytoplasmic vesicle</keyword>
<keyword evidence="7" id="KW-0488">Methylation</keyword>
<evidence type="ECO:0000256" key="20">
    <source>
        <dbReference type="ARBA" id="ARBA00047899"/>
    </source>
</evidence>
<keyword evidence="13" id="KW-0418">Kinase</keyword>
<feature type="domain" description="J" evidence="27">
    <location>
        <begin position="1292"/>
        <end position="1356"/>
    </location>
</feature>
<feature type="domain" description="Protein kinase" evidence="26">
    <location>
        <begin position="35"/>
        <end position="310"/>
    </location>
</feature>
<evidence type="ECO:0000256" key="19">
    <source>
        <dbReference type="ARBA" id="ARBA00023329"/>
    </source>
</evidence>
<dbReference type="GO" id="GO:0005524">
    <property type="term" value="F:ATP binding"/>
    <property type="evidence" value="ECO:0007669"/>
    <property type="project" value="UniProtKB-KW"/>
</dbReference>
<dbReference type="InterPro" id="IPR001623">
    <property type="entry name" value="DnaJ_domain"/>
</dbReference>
<keyword evidence="31" id="KW-1185">Reference proteome</keyword>
<comment type="subcellular location">
    <subcellularLocation>
        <location evidence="2">Cell junction</location>
        <location evidence="2">Focal adhesion</location>
    </subcellularLocation>
    <subcellularLocation>
        <location evidence="3">Cytoplasm</location>
        <location evidence="3">Perinuclear region</location>
    </subcellularLocation>
    <subcellularLocation>
        <location evidence="1">Cytoplasmic vesicle</location>
        <location evidence="1">Clathrin-coated vesicle</location>
    </subcellularLocation>
    <subcellularLocation>
        <location evidence="4">Golgi apparatus</location>
        <location evidence="4">trans-Golgi network</location>
    </subcellularLocation>
</comment>
<evidence type="ECO:0000256" key="4">
    <source>
        <dbReference type="ARBA" id="ARBA00004601"/>
    </source>
</evidence>
<dbReference type="InterPro" id="IPR029021">
    <property type="entry name" value="Prot-tyrosine_phosphatase-like"/>
</dbReference>
<feature type="compositionally biased region" description="Polar residues" evidence="25">
    <location>
        <begin position="981"/>
        <end position="995"/>
    </location>
</feature>
<feature type="compositionally biased region" description="Basic and acidic residues" evidence="25">
    <location>
        <begin position="742"/>
        <end position="751"/>
    </location>
</feature>
<dbReference type="GO" id="GO:0048471">
    <property type="term" value="C:perinuclear region of cytoplasm"/>
    <property type="evidence" value="ECO:0007669"/>
    <property type="project" value="UniProtKB-SubCell"/>
</dbReference>
<evidence type="ECO:0000313" key="31">
    <source>
        <dbReference type="Proteomes" id="UP000887568"/>
    </source>
</evidence>
<dbReference type="InterPro" id="IPR011009">
    <property type="entry name" value="Kinase-like_dom_sf"/>
</dbReference>
<dbReference type="PROSITE" id="PS50076">
    <property type="entry name" value="DNAJ_2"/>
    <property type="match status" value="1"/>
</dbReference>
<dbReference type="InterPro" id="IPR035892">
    <property type="entry name" value="C2_domain_sf"/>
</dbReference>
<dbReference type="GO" id="GO:0045747">
    <property type="term" value="P:positive regulation of Notch signaling pathway"/>
    <property type="evidence" value="ECO:0007669"/>
    <property type="project" value="TreeGrafter"/>
</dbReference>
<evidence type="ECO:0000256" key="16">
    <source>
        <dbReference type="ARBA" id="ARBA00022990"/>
    </source>
</evidence>
<evidence type="ECO:0000256" key="13">
    <source>
        <dbReference type="ARBA" id="ARBA00022777"/>
    </source>
</evidence>
<dbReference type="PROSITE" id="PS51181">
    <property type="entry name" value="PPASE_TENSIN"/>
    <property type="match status" value="1"/>
</dbReference>
<evidence type="ECO:0000256" key="6">
    <source>
        <dbReference type="ARBA" id="ARBA00012513"/>
    </source>
</evidence>
<dbReference type="PROSITE" id="PS51182">
    <property type="entry name" value="C2_TENSIN"/>
    <property type="match status" value="1"/>
</dbReference>
<dbReference type="EC" id="2.7.11.1" evidence="6"/>
<dbReference type="SUPFAM" id="SSF46565">
    <property type="entry name" value="Chaperone J-domain"/>
    <property type="match status" value="1"/>
</dbReference>
<reference evidence="30" key="1">
    <citation type="submission" date="2022-11" db="UniProtKB">
        <authorList>
            <consortium name="EnsemblMetazoa"/>
        </authorList>
    </citation>
    <scope>IDENTIFICATION</scope>
</reference>
<dbReference type="SMART" id="SM01326">
    <property type="entry name" value="PTEN_C2"/>
    <property type="match status" value="1"/>
</dbReference>
<evidence type="ECO:0000259" key="26">
    <source>
        <dbReference type="PROSITE" id="PS50011"/>
    </source>
</evidence>